<organism evidence="2 3">
    <name type="scientific">Alkalicoccobacillus plakortidis</name>
    <dbReference type="NCBI Taxonomy" id="444060"/>
    <lineage>
        <taxon>Bacteria</taxon>
        <taxon>Bacillati</taxon>
        <taxon>Bacillota</taxon>
        <taxon>Bacilli</taxon>
        <taxon>Bacillales</taxon>
        <taxon>Bacillaceae</taxon>
        <taxon>Alkalicoccobacillus</taxon>
    </lineage>
</organism>
<gene>
    <name evidence="2" type="ORF">AN965_07800</name>
</gene>
<feature type="domain" description="SHOCT" evidence="1">
    <location>
        <begin position="249"/>
        <end position="276"/>
    </location>
</feature>
<proteinExistence type="predicted"/>
<dbReference type="EMBL" id="LJJD01000015">
    <property type="protein sequence ID" value="KQL57402.1"/>
    <property type="molecule type" value="Genomic_DNA"/>
</dbReference>
<dbReference type="Pfam" id="PF09851">
    <property type="entry name" value="SHOCT"/>
    <property type="match status" value="1"/>
</dbReference>
<dbReference type="InterPro" id="IPR018649">
    <property type="entry name" value="SHOCT"/>
</dbReference>
<evidence type="ECO:0000259" key="1">
    <source>
        <dbReference type="Pfam" id="PF09851"/>
    </source>
</evidence>
<accession>A0A9D5DV53</accession>
<comment type="caution">
    <text evidence="2">The sequence shown here is derived from an EMBL/GenBank/DDBJ whole genome shotgun (WGS) entry which is preliminary data.</text>
</comment>
<name>A0A9D5DV53_9BACI</name>
<dbReference type="Proteomes" id="UP000051061">
    <property type="component" value="Unassembled WGS sequence"/>
</dbReference>
<protein>
    <recommendedName>
        <fullName evidence="1">SHOCT domain-containing protein</fullName>
    </recommendedName>
</protein>
<sequence length="277" mass="32145">MTMATFQSMGTTLIISEDRITLEHNRKIGNLRKTIEIAFTELEKIEERKPTLFSGYVYFRRNHDPSIDDKEAMIHEQAMIIRSKKKYKEYEKVSELIKQRIVENAQQTGTPDDRIDSLVKQLTSNPHESLRYEAHQGHLIISAHTVSIHHKTLHRGGNGQREFSISSINSIHLSKSGLKAGRIRFFTESTNSREKYKAYLASENELLITGIDDYHRMYEAKLLIERLRVYHADKHDPSVIPPSPRSTADELREFKALLDEGIITEEEFEQKKAQLLR</sequence>
<keyword evidence="3" id="KW-1185">Reference proteome</keyword>
<evidence type="ECO:0000313" key="3">
    <source>
        <dbReference type="Proteomes" id="UP000051061"/>
    </source>
</evidence>
<dbReference type="AlphaFoldDB" id="A0A9D5DV53"/>
<reference evidence="2 3" key="1">
    <citation type="submission" date="2015-09" db="EMBL/GenBank/DDBJ databases">
        <title>Genome sequencing project for genomic taxonomy and phylogenomics of Bacillus-like bacteria.</title>
        <authorList>
            <person name="Liu B."/>
            <person name="Wang J."/>
            <person name="Zhu Y."/>
            <person name="Liu G."/>
            <person name="Chen Q."/>
            <person name="Chen Z."/>
            <person name="Lan J."/>
            <person name="Che J."/>
            <person name="Ge C."/>
            <person name="Shi H."/>
            <person name="Pan Z."/>
            <person name="Liu X."/>
        </authorList>
    </citation>
    <scope>NUCLEOTIDE SEQUENCE [LARGE SCALE GENOMIC DNA]</scope>
    <source>
        <strain evidence="2 3">DSM 19153</strain>
    </source>
</reference>
<evidence type="ECO:0000313" key="2">
    <source>
        <dbReference type="EMBL" id="KQL57402.1"/>
    </source>
</evidence>